<feature type="transmembrane region" description="Helical" evidence="13">
    <location>
        <begin position="538"/>
        <end position="559"/>
    </location>
</feature>
<evidence type="ECO:0000259" key="14">
    <source>
        <dbReference type="PROSITE" id="PS50850"/>
    </source>
</evidence>
<dbReference type="PANTHER" id="PTHR11662">
    <property type="entry name" value="SOLUTE CARRIER FAMILY 17"/>
    <property type="match status" value="1"/>
</dbReference>
<protein>
    <recommendedName>
        <fullName evidence="11">Putative inorganic phosphate cotransporter</fullName>
    </recommendedName>
</protein>
<evidence type="ECO:0000256" key="5">
    <source>
        <dbReference type="ARBA" id="ARBA00022847"/>
    </source>
</evidence>
<evidence type="ECO:0000256" key="8">
    <source>
        <dbReference type="ARBA" id="ARBA00023136"/>
    </source>
</evidence>
<sequence>MSGRRWDGGGGRGIESEEEEAGVGLMSGVHVAVRHRRDVVVEEEEEESSFGGRAPVGYGGGGGGSGGCGRGGSGVSGGGGVGSGSGGGCPGPSSSSSSSACCPNNRTSGAKHVLVWNQPELEDLTAADNHNGYSHRPVPAKAWIGSRHIVTFMLFLGMANAYIMRTNMSVAIVAMVNQTALERDPTIPDDECEGYYTPAANTTVHSMSNEGSFLWSTSQQGYVLSSFFYGYVITQIPFGILSKKYGAKYFLGVGMLINSVFGFLVPLSANFGIFSLISIRFIQGLGEGPIVPCTHALLAKWIPPNERSRMGAFVYAGAQFGTVISMPLSGVLSEYGFAGGWPSIFYVFGAIGTLWSVAFLWLVHEDPESHPTIPHDERKYIISSVWGAAGVSSPPVPWRSILKSAPFWAILVAHMGQNYGYETLMTELPTFMKQVLHFNIKANGTYSSLPYLAMWVFSMVASHIADMMISSERFTHTVTRKIVNSIGQFGPAIALIAASYTGCDPYLTVAILTVGVGLNGAIYSGFKVNHLDISPRFAGILMSLTNCLANLAGLLAPIVAGYVIDKRPTQAAWRVVFITSAVVYMVCCTIYLVFGNGTRQPWDNPSNDQMNLEHKKNKKKNKMAMDIEDTVQ</sequence>
<dbReference type="InterPro" id="IPR036259">
    <property type="entry name" value="MFS_trans_sf"/>
</dbReference>
<evidence type="ECO:0000256" key="11">
    <source>
        <dbReference type="ARBA" id="ARBA00068450"/>
    </source>
</evidence>
<keyword evidence="8 13" id="KW-0472">Membrane</keyword>
<dbReference type="Gene3D" id="1.20.1250.20">
    <property type="entry name" value="MFS general substrate transporter like domains"/>
    <property type="match status" value="2"/>
</dbReference>
<keyword evidence="6 13" id="KW-1133">Transmembrane helix</keyword>
<feature type="region of interest" description="Disordered" evidence="12">
    <location>
        <begin position="79"/>
        <end position="103"/>
    </location>
</feature>
<dbReference type="SUPFAM" id="SSF103473">
    <property type="entry name" value="MFS general substrate transporter"/>
    <property type="match status" value="1"/>
</dbReference>
<dbReference type="InterPro" id="IPR050382">
    <property type="entry name" value="MFS_Na/Anion_cotransporter"/>
</dbReference>
<dbReference type="GO" id="GO:0015293">
    <property type="term" value="F:symporter activity"/>
    <property type="evidence" value="ECO:0007669"/>
    <property type="project" value="UniProtKB-KW"/>
</dbReference>
<keyword evidence="4 13" id="KW-0812">Transmembrane</keyword>
<evidence type="ECO:0000256" key="6">
    <source>
        <dbReference type="ARBA" id="ARBA00022989"/>
    </source>
</evidence>
<dbReference type="EnsemblMetazoa" id="XM_003243869.4">
    <property type="protein sequence ID" value="XP_003243917.1"/>
    <property type="gene ID" value="LOC100163144"/>
</dbReference>
<comment type="function">
    <text evidence="10">May be an inorganic phosphate cotransporter.</text>
</comment>
<feature type="transmembrane region" description="Helical" evidence="13">
    <location>
        <begin position="482"/>
        <end position="500"/>
    </location>
</feature>
<reference evidence="15" key="2">
    <citation type="submission" date="2022-06" db="UniProtKB">
        <authorList>
            <consortium name="EnsemblMetazoa"/>
        </authorList>
    </citation>
    <scope>IDENTIFICATION</scope>
</reference>
<evidence type="ECO:0000256" key="9">
    <source>
        <dbReference type="ARBA" id="ARBA00023201"/>
    </source>
</evidence>
<organism evidence="15 16">
    <name type="scientific">Acyrthosiphon pisum</name>
    <name type="common">Pea aphid</name>
    <dbReference type="NCBI Taxonomy" id="7029"/>
    <lineage>
        <taxon>Eukaryota</taxon>
        <taxon>Metazoa</taxon>
        <taxon>Ecdysozoa</taxon>
        <taxon>Arthropoda</taxon>
        <taxon>Hexapoda</taxon>
        <taxon>Insecta</taxon>
        <taxon>Pterygota</taxon>
        <taxon>Neoptera</taxon>
        <taxon>Paraneoptera</taxon>
        <taxon>Hemiptera</taxon>
        <taxon>Sternorrhyncha</taxon>
        <taxon>Aphidomorpha</taxon>
        <taxon>Aphidoidea</taxon>
        <taxon>Aphididae</taxon>
        <taxon>Macrosiphini</taxon>
        <taxon>Acyrthosiphon</taxon>
    </lineage>
</organism>
<feature type="transmembrane region" description="Helical" evidence="13">
    <location>
        <begin position="249"/>
        <end position="282"/>
    </location>
</feature>
<dbReference type="CDD" id="cd17318">
    <property type="entry name" value="MFS_SLC17"/>
    <property type="match status" value="1"/>
</dbReference>
<dbReference type="FunFam" id="1.20.1250.20:FF:000003">
    <property type="entry name" value="Solute carrier family 17 member 3"/>
    <property type="match status" value="1"/>
</dbReference>
<dbReference type="PANTHER" id="PTHR11662:SF247">
    <property type="entry name" value="MAJOR FACILITATOR SUPERFAMILY (MFS) PROFILE DOMAIN-CONTAINING PROTEIN-RELATED"/>
    <property type="match status" value="1"/>
</dbReference>
<proteinExistence type="inferred from homology"/>
<evidence type="ECO:0000256" key="4">
    <source>
        <dbReference type="ARBA" id="ARBA00022692"/>
    </source>
</evidence>
<feature type="transmembrane region" description="Helical" evidence="13">
    <location>
        <begin position="344"/>
        <end position="363"/>
    </location>
</feature>
<dbReference type="PROSITE" id="PS50850">
    <property type="entry name" value="MFS"/>
    <property type="match status" value="1"/>
</dbReference>
<feature type="domain" description="Major facilitator superfamily (MFS) profile" evidence="14">
    <location>
        <begin position="146"/>
        <end position="599"/>
    </location>
</feature>
<evidence type="ECO:0000256" key="13">
    <source>
        <dbReference type="SAM" id="Phobius"/>
    </source>
</evidence>
<feature type="compositionally biased region" description="Gly residues" evidence="12">
    <location>
        <begin position="79"/>
        <end position="90"/>
    </location>
</feature>
<dbReference type="InterPro" id="IPR020846">
    <property type="entry name" value="MFS_dom"/>
</dbReference>
<evidence type="ECO:0000256" key="1">
    <source>
        <dbReference type="ARBA" id="ARBA00004141"/>
    </source>
</evidence>
<dbReference type="GO" id="GO:0006820">
    <property type="term" value="P:monoatomic anion transport"/>
    <property type="evidence" value="ECO:0007669"/>
    <property type="project" value="TreeGrafter"/>
</dbReference>
<dbReference type="InterPro" id="IPR011701">
    <property type="entry name" value="MFS"/>
</dbReference>
<keyword evidence="7" id="KW-0915">Sodium</keyword>
<feature type="region of interest" description="Disordered" evidence="12">
    <location>
        <begin position="1"/>
        <end position="26"/>
    </location>
</feature>
<evidence type="ECO:0000256" key="12">
    <source>
        <dbReference type="SAM" id="MobiDB-lite"/>
    </source>
</evidence>
<feature type="compositionally biased region" description="Low complexity" evidence="12">
    <location>
        <begin position="91"/>
        <end position="101"/>
    </location>
</feature>
<keyword evidence="9" id="KW-0406">Ion transport</keyword>
<dbReference type="GeneID" id="100163144"/>
<dbReference type="FunFam" id="1.20.1250.20:FF:000144">
    <property type="entry name" value="Picot, isoform B"/>
    <property type="match status" value="1"/>
</dbReference>
<accession>A0A8R1W5J1</accession>
<dbReference type="RefSeq" id="XP_003243917.1">
    <property type="nucleotide sequence ID" value="XM_003243869.3"/>
</dbReference>
<name>A0A8R1W5J1_ACYPI</name>
<dbReference type="Pfam" id="PF07690">
    <property type="entry name" value="MFS_1"/>
    <property type="match status" value="1"/>
</dbReference>
<feature type="region of interest" description="Disordered" evidence="12">
    <location>
        <begin position="604"/>
        <end position="632"/>
    </location>
</feature>
<feature type="transmembrane region" description="Helical" evidence="13">
    <location>
        <begin position="222"/>
        <end position="242"/>
    </location>
</feature>
<feature type="region of interest" description="Disordered" evidence="12">
    <location>
        <begin position="40"/>
        <end position="64"/>
    </location>
</feature>
<evidence type="ECO:0000313" key="15">
    <source>
        <dbReference type="EnsemblMetazoa" id="XP_003243917.1"/>
    </source>
</evidence>
<feature type="transmembrane region" description="Helical" evidence="13">
    <location>
        <begin position="506"/>
        <end position="526"/>
    </location>
</feature>
<evidence type="ECO:0000256" key="10">
    <source>
        <dbReference type="ARBA" id="ARBA00054632"/>
    </source>
</evidence>
<dbReference type="AlphaFoldDB" id="A0A8R1W5J1"/>
<dbReference type="OrthoDB" id="2985014at2759"/>
<keyword evidence="16" id="KW-1185">Reference proteome</keyword>
<keyword evidence="9" id="KW-0739">Sodium transport</keyword>
<evidence type="ECO:0000256" key="2">
    <source>
        <dbReference type="ARBA" id="ARBA00008586"/>
    </source>
</evidence>
<reference evidence="16" key="1">
    <citation type="submission" date="2010-06" db="EMBL/GenBank/DDBJ databases">
        <authorList>
            <person name="Jiang H."/>
            <person name="Abraham K."/>
            <person name="Ali S."/>
            <person name="Alsbrooks S.L."/>
            <person name="Anim B.N."/>
            <person name="Anosike U.S."/>
            <person name="Attaway T."/>
            <person name="Bandaranaike D.P."/>
            <person name="Battles P.K."/>
            <person name="Bell S.N."/>
            <person name="Bell A.V."/>
            <person name="Beltran B."/>
            <person name="Bickham C."/>
            <person name="Bustamante Y."/>
            <person name="Caleb T."/>
            <person name="Canada A."/>
            <person name="Cardenas V."/>
            <person name="Carter K."/>
            <person name="Chacko J."/>
            <person name="Chandrabose M.N."/>
            <person name="Chavez D."/>
            <person name="Chavez A."/>
            <person name="Chen L."/>
            <person name="Chu H.-S."/>
            <person name="Claassen K.J."/>
            <person name="Cockrell R."/>
            <person name="Collins M."/>
            <person name="Cooper J.A."/>
            <person name="Cree A."/>
            <person name="Curry S.M."/>
            <person name="Da Y."/>
            <person name="Dao M.D."/>
            <person name="Das B."/>
            <person name="Davila M.-L."/>
            <person name="Davy-Carroll L."/>
            <person name="Denson S."/>
            <person name="Dinh H."/>
            <person name="Ebong V.E."/>
            <person name="Edwards J.R."/>
            <person name="Egan A."/>
            <person name="El-Daye J."/>
            <person name="Escobedo L."/>
            <person name="Fernandez S."/>
            <person name="Fernando P.R."/>
            <person name="Flagg N."/>
            <person name="Forbes L.D."/>
            <person name="Fowler R.G."/>
            <person name="Fu Q."/>
            <person name="Gabisi R.A."/>
            <person name="Ganer J."/>
            <person name="Garbino Pronczuk A."/>
            <person name="Garcia R.M."/>
            <person name="Garner T."/>
            <person name="Garrett T.E."/>
            <person name="Gonzalez D.A."/>
            <person name="Hamid H."/>
            <person name="Hawkins E.S."/>
            <person name="Hirani K."/>
            <person name="Hogues M.E."/>
            <person name="Hollins B."/>
            <person name="Hsiao C.-H."/>
            <person name="Jabil R."/>
            <person name="James M.L."/>
            <person name="Jhangiani S.N."/>
            <person name="Johnson B."/>
            <person name="Johnson Q."/>
            <person name="Joshi V."/>
            <person name="Kalu J.B."/>
            <person name="Kam C."/>
            <person name="Kashfia A."/>
            <person name="Keebler J."/>
            <person name="Kisamo H."/>
            <person name="Kovar C.L."/>
            <person name="Lago L.A."/>
            <person name="Lai C.-Y."/>
            <person name="Laidlaw J."/>
            <person name="Lara F."/>
            <person name="Le T.-K."/>
            <person name="Lee S.L."/>
            <person name="Legall F.H."/>
            <person name="Lemon S.J."/>
            <person name="Lewis L.R."/>
            <person name="Li B."/>
            <person name="Liu Y."/>
            <person name="Liu Y.-S."/>
            <person name="Lopez J."/>
            <person name="Lozado R.J."/>
            <person name="Lu J."/>
            <person name="Madu R.C."/>
            <person name="Maheshwari M."/>
            <person name="Maheshwari R."/>
            <person name="Malloy K."/>
            <person name="Martinez E."/>
            <person name="Mathew T."/>
            <person name="Mercado I.C."/>
            <person name="Mercado C."/>
            <person name="Meyer B."/>
            <person name="Montgomery K."/>
            <person name="Morgan M.B."/>
            <person name="Munidasa M."/>
            <person name="Nazareth L.V."/>
            <person name="Nelson J."/>
            <person name="Ng B.M."/>
            <person name="Nguyen N.B."/>
            <person name="Nguyen P.Q."/>
            <person name="Nguyen T."/>
            <person name="Obregon M."/>
            <person name="Okwuonu G.O."/>
            <person name="Onwere C.G."/>
            <person name="Orozco G."/>
            <person name="Parra A."/>
            <person name="Patel S."/>
            <person name="Patil S."/>
            <person name="Perez A."/>
            <person name="Perez Y."/>
            <person name="Pham C."/>
            <person name="Primus E.L."/>
            <person name="Pu L.-L."/>
            <person name="Puazo M."/>
            <person name="Qin X."/>
            <person name="Quiroz J.B."/>
            <person name="Reese J."/>
            <person name="Richards S."/>
            <person name="Rives C.M."/>
            <person name="Robberts R."/>
            <person name="Ruiz S.J."/>
            <person name="Ruiz M.J."/>
            <person name="Santibanez J."/>
            <person name="Schneider B.W."/>
            <person name="Sisson I."/>
            <person name="Smith M."/>
            <person name="Sodergren E."/>
            <person name="Song X.-Z."/>
            <person name="Song B.B."/>
            <person name="Summersgill H."/>
            <person name="Thelus R."/>
            <person name="Thornton R.D."/>
            <person name="Trejos Z.Y."/>
            <person name="Usmani K."/>
            <person name="Vattathil S."/>
            <person name="Villasana D."/>
            <person name="Walker D.L."/>
            <person name="Wang S."/>
            <person name="Wang K."/>
            <person name="White C.S."/>
            <person name="Williams A.C."/>
            <person name="Williamson J."/>
            <person name="Wilson K."/>
            <person name="Woghiren I.O."/>
            <person name="Woodworth J.R."/>
            <person name="Worley K.C."/>
            <person name="Wright R.A."/>
            <person name="Wu W."/>
            <person name="Young L."/>
            <person name="Zhang L."/>
            <person name="Zhang J."/>
            <person name="Zhu Y."/>
            <person name="Muzny D.M."/>
            <person name="Weinstock G."/>
            <person name="Gibbs R.A."/>
        </authorList>
    </citation>
    <scope>NUCLEOTIDE SEQUENCE [LARGE SCALE GENOMIC DNA]</scope>
    <source>
        <strain evidence="16">LSR1</strain>
    </source>
</reference>
<evidence type="ECO:0000256" key="7">
    <source>
        <dbReference type="ARBA" id="ARBA00023053"/>
    </source>
</evidence>
<keyword evidence="3" id="KW-0813">Transport</keyword>
<dbReference type="GO" id="GO:0006814">
    <property type="term" value="P:sodium ion transport"/>
    <property type="evidence" value="ECO:0007669"/>
    <property type="project" value="UniProtKB-KW"/>
</dbReference>
<comment type="subcellular location">
    <subcellularLocation>
        <location evidence="1">Membrane</location>
        <topology evidence="1">Multi-pass membrane protein</topology>
    </subcellularLocation>
</comment>
<feature type="transmembrane region" description="Helical" evidence="13">
    <location>
        <begin position="312"/>
        <end position="332"/>
    </location>
</feature>
<dbReference type="GO" id="GO:0016020">
    <property type="term" value="C:membrane"/>
    <property type="evidence" value="ECO:0007669"/>
    <property type="project" value="UniProtKB-SubCell"/>
</dbReference>
<comment type="similarity">
    <text evidence="2">Belongs to the major facilitator superfamily. Sodium/anion cotransporter family.</text>
</comment>
<dbReference type="EnsemblMetazoa" id="XM_029488403.1">
    <property type="protein sequence ID" value="XP_029344263.1"/>
    <property type="gene ID" value="LOC100163144"/>
</dbReference>
<feature type="transmembrane region" description="Helical" evidence="13">
    <location>
        <begin position="571"/>
        <end position="594"/>
    </location>
</feature>
<evidence type="ECO:0000313" key="16">
    <source>
        <dbReference type="Proteomes" id="UP000007819"/>
    </source>
</evidence>
<dbReference type="Proteomes" id="UP000007819">
    <property type="component" value="Chromosome A1"/>
</dbReference>
<feature type="transmembrane region" description="Helical" evidence="13">
    <location>
        <begin position="144"/>
        <end position="163"/>
    </location>
</feature>
<evidence type="ECO:0000256" key="3">
    <source>
        <dbReference type="ARBA" id="ARBA00022448"/>
    </source>
</evidence>
<keyword evidence="5" id="KW-0769">Symport</keyword>